<reference evidence="3 4" key="1">
    <citation type="journal article" date="2019" name="Int. J. Syst. Evol. Microbiol.">
        <title>The Global Catalogue of Microorganisms (GCM) 10K type strain sequencing project: providing services to taxonomists for standard genome sequencing and annotation.</title>
        <authorList>
            <consortium name="The Broad Institute Genomics Platform"/>
            <consortium name="The Broad Institute Genome Sequencing Center for Infectious Disease"/>
            <person name="Wu L."/>
            <person name="Ma J."/>
        </authorList>
    </citation>
    <scope>NUCLEOTIDE SEQUENCE [LARGE SCALE GENOMIC DNA]</scope>
    <source>
        <strain evidence="3 4">JCM 4805</strain>
    </source>
</reference>
<dbReference type="InterPro" id="IPR041522">
    <property type="entry name" value="CdaR_GGDEF"/>
</dbReference>
<evidence type="ECO:0000256" key="1">
    <source>
        <dbReference type="ARBA" id="ARBA00006754"/>
    </source>
</evidence>
<name>A0ABN1ABR1_9ACTN</name>
<evidence type="ECO:0000313" key="3">
    <source>
        <dbReference type="EMBL" id="GAA0472523.1"/>
    </source>
</evidence>
<dbReference type="Pfam" id="PF17853">
    <property type="entry name" value="GGDEF_2"/>
    <property type="match status" value="1"/>
</dbReference>
<organism evidence="3 4">
    <name type="scientific">Streptomyces olivaceiscleroticus</name>
    <dbReference type="NCBI Taxonomy" id="68245"/>
    <lineage>
        <taxon>Bacteria</taxon>
        <taxon>Bacillati</taxon>
        <taxon>Actinomycetota</taxon>
        <taxon>Actinomycetes</taxon>
        <taxon>Kitasatosporales</taxon>
        <taxon>Streptomycetaceae</taxon>
        <taxon>Streptomyces</taxon>
    </lineage>
</organism>
<sequence>MQGEESIDVPTLAVLELLAQDSPPDRFHELLQRGQRQRLSPDRLADLQRATHLALDVQASVSQRRRRETFMTGLVDTVHDMAGPSSPDTLLKVVTSRARRLLGFDMAYVSLRDADDNAYIHSSDGDTTALNAGLVVRKQRGLSELVRTSGAPFWTTDYLNDDRIPHWDDVDEVVRAESLSAIMAVPILRGSDPIGVLYGANRVVRHFTPDEISVMRSLADFASVALEKAELLDRTRREIAELEALGAQSRTTVTRLQRLADAQSRLSSLVLDGSDLQQLASAAAQALDGGLVVSDAYGRILTSAGETAGVPDPVTDRVVLETHAVGGPVALAADLWATPVGAGGENLGIVLLRTPVELDADTQRFFRFVGQAVAMLLVIQRSTAVAAGPVRDEFFDELLAVPLRAPHRLVARAQRLQVHLEEAYVVVAIRPEGSDHGKAVVWASSYSHRHQGLKTVRDGRIVLLLPGSDASAAARAVHNELSPSLALSVTVGAAGPATGLASVARVHNEAQRCLDTLAILGEAGTAASMADLGFLGLLLSDDRDVDGFVASAIGPLLDHDTERGADLVGTVEAYFASGHSPTRAAETLYIHANTVARRLDRITELLGPGWQKGQRAVEMQLALRLVRARDVLRQQRETTALGNRPDTQSEG</sequence>
<comment type="caution">
    <text evidence="3">The sequence shown here is derived from an EMBL/GenBank/DDBJ whole genome shotgun (WGS) entry which is preliminary data.</text>
</comment>
<dbReference type="SMART" id="SM00065">
    <property type="entry name" value="GAF"/>
    <property type="match status" value="1"/>
</dbReference>
<evidence type="ECO:0000259" key="2">
    <source>
        <dbReference type="SMART" id="SM00065"/>
    </source>
</evidence>
<dbReference type="InterPro" id="IPR003018">
    <property type="entry name" value="GAF"/>
</dbReference>
<dbReference type="Proteomes" id="UP001500909">
    <property type="component" value="Unassembled WGS sequence"/>
</dbReference>
<comment type="similarity">
    <text evidence="1">Belongs to the CdaR family.</text>
</comment>
<dbReference type="EMBL" id="BAAABY010000029">
    <property type="protein sequence ID" value="GAA0472523.1"/>
    <property type="molecule type" value="Genomic_DNA"/>
</dbReference>
<dbReference type="InterPro" id="IPR042070">
    <property type="entry name" value="PucR_C-HTH_sf"/>
</dbReference>
<dbReference type="InterPro" id="IPR025736">
    <property type="entry name" value="PucR_C-HTH_dom"/>
</dbReference>
<accession>A0ABN1ABR1</accession>
<dbReference type="InterPro" id="IPR051448">
    <property type="entry name" value="CdaR-like_regulators"/>
</dbReference>
<dbReference type="SUPFAM" id="SSF55781">
    <property type="entry name" value="GAF domain-like"/>
    <property type="match status" value="1"/>
</dbReference>
<dbReference type="PANTHER" id="PTHR33744:SF1">
    <property type="entry name" value="DNA-BINDING TRANSCRIPTIONAL ACTIVATOR ADER"/>
    <property type="match status" value="1"/>
</dbReference>
<dbReference type="InterPro" id="IPR029016">
    <property type="entry name" value="GAF-like_dom_sf"/>
</dbReference>
<proteinExistence type="inferred from homology"/>
<evidence type="ECO:0000313" key="4">
    <source>
        <dbReference type="Proteomes" id="UP001500909"/>
    </source>
</evidence>
<gene>
    <name evidence="3" type="ORF">GCM10010361_40910</name>
</gene>
<feature type="domain" description="GAF" evidence="2">
    <location>
        <begin position="86"/>
        <end position="236"/>
    </location>
</feature>
<dbReference type="Pfam" id="PF13185">
    <property type="entry name" value="GAF_2"/>
    <property type="match status" value="1"/>
</dbReference>
<protein>
    <submittedName>
        <fullName evidence="3">GAF domain-containing protein</fullName>
    </submittedName>
</protein>
<keyword evidence="4" id="KW-1185">Reference proteome</keyword>
<dbReference type="Gene3D" id="3.30.450.40">
    <property type="match status" value="1"/>
</dbReference>
<dbReference type="Gene3D" id="1.10.10.2840">
    <property type="entry name" value="PucR C-terminal helix-turn-helix domain"/>
    <property type="match status" value="1"/>
</dbReference>
<dbReference type="Pfam" id="PF13556">
    <property type="entry name" value="HTH_30"/>
    <property type="match status" value="1"/>
</dbReference>
<dbReference type="PANTHER" id="PTHR33744">
    <property type="entry name" value="CARBOHYDRATE DIACID REGULATOR"/>
    <property type="match status" value="1"/>
</dbReference>